<dbReference type="Proteomes" id="UP000000719">
    <property type="component" value="Chromosome"/>
</dbReference>
<evidence type="ECO:0000256" key="2">
    <source>
        <dbReference type="ARBA" id="ARBA00023211"/>
    </source>
</evidence>
<proteinExistence type="predicted"/>
<evidence type="ECO:0000256" key="1">
    <source>
        <dbReference type="ARBA" id="ARBA00022723"/>
    </source>
</evidence>
<dbReference type="PANTHER" id="PTHR30268:SF0">
    <property type="entry name" value="L-RHAMNOSE ISOMERASE"/>
    <property type="match status" value="1"/>
</dbReference>
<dbReference type="EC" id="5.3.1.5" evidence="5"/>
<accession>B8CZI0</accession>
<dbReference type="InterPro" id="IPR036237">
    <property type="entry name" value="Xyl_isomerase-like_sf"/>
</dbReference>
<evidence type="ECO:0000259" key="4">
    <source>
        <dbReference type="Pfam" id="PF01261"/>
    </source>
</evidence>
<organism evidence="5 6">
    <name type="scientific">Halothermothrix orenii (strain H 168 / OCM 544 / DSM 9562)</name>
    <dbReference type="NCBI Taxonomy" id="373903"/>
    <lineage>
        <taxon>Bacteria</taxon>
        <taxon>Bacillati</taxon>
        <taxon>Bacillota</taxon>
        <taxon>Clostridia</taxon>
        <taxon>Halanaerobiales</taxon>
        <taxon>Halothermotrichaceae</taxon>
        <taxon>Halothermothrix</taxon>
    </lineage>
</organism>
<dbReference type="HOGENOM" id="CLU_072264_0_0_9"/>
<evidence type="ECO:0000256" key="3">
    <source>
        <dbReference type="ARBA" id="ARBA00023235"/>
    </source>
</evidence>
<dbReference type="AlphaFoldDB" id="B8CZI0"/>
<keyword evidence="2" id="KW-0464">Manganese</keyword>
<dbReference type="EMBL" id="CP001098">
    <property type="protein sequence ID" value="ACL70699.1"/>
    <property type="molecule type" value="Genomic_DNA"/>
</dbReference>
<dbReference type="InterPro" id="IPR013022">
    <property type="entry name" value="Xyl_isomerase-like_TIM-brl"/>
</dbReference>
<evidence type="ECO:0000313" key="6">
    <source>
        <dbReference type="Proteomes" id="UP000000719"/>
    </source>
</evidence>
<dbReference type="GO" id="GO:0009045">
    <property type="term" value="F:xylose isomerase activity"/>
    <property type="evidence" value="ECO:0007669"/>
    <property type="project" value="UniProtKB-EC"/>
</dbReference>
<evidence type="ECO:0000313" key="5">
    <source>
        <dbReference type="EMBL" id="ACL70699.1"/>
    </source>
</evidence>
<sequence length="354" mass="40437">MGKRLKNSVGIWAFGPGSTRFLPDGYRSGLRNERMFEKVKRVVDGLEDWVDGFEFHYPNEINENNVDKIKNALGDKDIYAIPLGFHNMKEFINGSFVNPDDNLRSKAIYLAKRAVDLAASENSHLIIWPGGEGYNYPFEVNYSEIWNRFIEGIGEVVEYAGQKGVAVFLEHKNSEPARRVLMRDIGMTLFTINKIEKMGIDVTNLKINLDWQHLLMNNEPLAEYAALLGSEGLLGHLHANDGWDKFDDDFITGTNNFIQSLAIARELQRMDYGQNGERVGFDIFPLTVNPIEAVKRSIIHWEFIYDLAARIDDKELVKAQQNKDAIGAYEVVYEALGLDKSYIDKLYDERKKLS</sequence>
<dbReference type="OrthoDB" id="9801426at2"/>
<keyword evidence="6" id="KW-1185">Reference proteome</keyword>
<dbReference type="PANTHER" id="PTHR30268">
    <property type="entry name" value="L-RHAMNOSE ISOMERASE"/>
    <property type="match status" value="1"/>
</dbReference>
<dbReference type="eggNOG" id="COG4952">
    <property type="taxonomic scope" value="Bacteria"/>
</dbReference>
<feature type="domain" description="Xylose isomerase-like TIM barrel" evidence="4">
    <location>
        <begin position="51"/>
        <end position="272"/>
    </location>
</feature>
<dbReference type="RefSeq" id="WP_015923668.1">
    <property type="nucleotide sequence ID" value="NC_011899.1"/>
</dbReference>
<dbReference type="GO" id="GO:0046872">
    <property type="term" value="F:metal ion binding"/>
    <property type="evidence" value="ECO:0007669"/>
    <property type="project" value="UniProtKB-KW"/>
</dbReference>
<keyword evidence="3 5" id="KW-0413">Isomerase</keyword>
<dbReference type="InterPro" id="IPR050337">
    <property type="entry name" value="L-rhamnose_isomerase"/>
</dbReference>
<dbReference type="SUPFAM" id="SSF51658">
    <property type="entry name" value="Xylose isomerase-like"/>
    <property type="match status" value="1"/>
</dbReference>
<dbReference type="Pfam" id="PF01261">
    <property type="entry name" value="AP_endonuc_2"/>
    <property type="match status" value="1"/>
</dbReference>
<dbReference type="STRING" id="373903.Hore_19520"/>
<protein>
    <submittedName>
        <fullName evidence="5">Xylose isomerase</fullName>
        <ecNumber evidence="5">5.3.1.5</ecNumber>
    </submittedName>
</protein>
<keyword evidence="1" id="KW-0479">Metal-binding</keyword>
<gene>
    <name evidence="5" type="ordered locus">Hore_19520</name>
</gene>
<reference evidence="5 6" key="1">
    <citation type="journal article" date="2009" name="PLoS ONE">
        <title>Genome analysis of the anaerobic thermohalophilic bacterium Halothermothrix orenii.</title>
        <authorList>
            <person name="Mavromatis K."/>
            <person name="Ivanova N."/>
            <person name="Anderson I."/>
            <person name="Lykidis A."/>
            <person name="Hooper S.D."/>
            <person name="Sun H."/>
            <person name="Kunin V."/>
            <person name="Lapidus A."/>
            <person name="Hugenholtz P."/>
            <person name="Patel B."/>
            <person name="Kyrpides N.C."/>
        </authorList>
    </citation>
    <scope>NUCLEOTIDE SEQUENCE [LARGE SCALE GENOMIC DNA]</scope>
    <source>
        <strain evidence="6">H 168 / OCM 544 / DSM 9562</strain>
    </source>
</reference>
<dbReference type="KEGG" id="hor:Hore_19520"/>
<name>B8CZI0_HALOH</name>
<dbReference type="Gene3D" id="3.20.20.150">
    <property type="entry name" value="Divalent-metal-dependent TIM barrel enzymes"/>
    <property type="match status" value="1"/>
</dbReference>